<proteinExistence type="predicted"/>
<evidence type="ECO:0008006" key="4">
    <source>
        <dbReference type="Google" id="ProtNLM"/>
    </source>
</evidence>
<keyword evidence="3" id="KW-1185">Reference proteome</keyword>
<dbReference type="AlphaFoldDB" id="A0AAU9WML9"/>
<gene>
    <name evidence="2" type="ORF">PMEA_00008307</name>
</gene>
<dbReference type="EMBL" id="CALNXJ010000017">
    <property type="protein sequence ID" value="CAH3119129.1"/>
    <property type="molecule type" value="Genomic_DNA"/>
</dbReference>
<feature type="non-terminal residue" evidence="2">
    <location>
        <position position="1"/>
    </location>
</feature>
<name>A0AAU9WML9_9CNID</name>
<evidence type="ECO:0000313" key="3">
    <source>
        <dbReference type="Proteomes" id="UP001159428"/>
    </source>
</evidence>
<sequence length="390" mass="43643">APKKNFFRSNSFDESSEEPKYADLKEANNTSIDGDVLCSKITDIQEFYSDEHGGKRLCKLIKSEIREFEWGIKPCVFELRAKDSISGHTKHEGVEASHGRLKETENSVDELGAEGIGGYNGRKGIETSCDNVKEPKHPVHGSGFILHDHFVVTSKHVIKPDLNDQGERYDVYISNAIIGKLPCKVLLVDERQDLAILLCQQLDLEKNGIRSLWPTNHSLSPVLPIFCFGYPLSYRGERALAVFGKVCSQETSSDSPLVPLECPLDSGNYGSPVLCRISGQLKVVGIITQKNIQGIQTQNWRDDIKCVQESLQIIASRQLQSYQTAPLCTSDSASKYLEVHRLYDILKANNPFCAIPGICIVDFIKTFAKKYEGKFKEELREIINCIDILS</sequence>
<comment type="caution">
    <text evidence="2">The sequence shown here is derived from an EMBL/GenBank/DDBJ whole genome shotgun (WGS) entry which is preliminary data.</text>
</comment>
<evidence type="ECO:0000256" key="1">
    <source>
        <dbReference type="SAM" id="MobiDB-lite"/>
    </source>
</evidence>
<dbReference type="Pfam" id="PF13365">
    <property type="entry name" value="Trypsin_2"/>
    <property type="match status" value="1"/>
</dbReference>
<protein>
    <recommendedName>
        <fullName evidence="4">Serine protease</fullName>
    </recommendedName>
</protein>
<organism evidence="2 3">
    <name type="scientific">Pocillopora meandrina</name>
    <dbReference type="NCBI Taxonomy" id="46732"/>
    <lineage>
        <taxon>Eukaryota</taxon>
        <taxon>Metazoa</taxon>
        <taxon>Cnidaria</taxon>
        <taxon>Anthozoa</taxon>
        <taxon>Hexacorallia</taxon>
        <taxon>Scleractinia</taxon>
        <taxon>Astrocoeniina</taxon>
        <taxon>Pocilloporidae</taxon>
        <taxon>Pocillopora</taxon>
    </lineage>
</organism>
<dbReference type="Proteomes" id="UP001159428">
    <property type="component" value="Unassembled WGS sequence"/>
</dbReference>
<dbReference type="InterPro" id="IPR009003">
    <property type="entry name" value="Peptidase_S1_PA"/>
</dbReference>
<dbReference type="Gene3D" id="2.40.10.120">
    <property type="match status" value="1"/>
</dbReference>
<dbReference type="SUPFAM" id="SSF50494">
    <property type="entry name" value="Trypsin-like serine proteases"/>
    <property type="match status" value="1"/>
</dbReference>
<accession>A0AAU9WML9</accession>
<reference evidence="2 3" key="1">
    <citation type="submission" date="2022-05" db="EMBL/GenBank/DDBJ databases">
        <authorList>
            <consortium name="Genoscope - CEA"/>
            <person name="William W."/>
        </authorList>
    </citation>
    <scope>NUCLEOTIDE SEQUENCE [LARGE SCALE GENOMIC DNA]</scope>
</reference>
<feature type="region of interest" description="Disordered" evidence="1">
    <location>
        <begin position="1"/>
        <end position="25"/>
    </location>
</feature>
<evidence type="ECO:0000313" key="2">
    <source>
        <dbReference type="EMBL" id="CAH3119129.1"/>
    </source>
</evidence>